<evidence type="ECO:0000313" key="2">
    <source>
        <dbReference type="EMBL" id="BDW85820.1"/>
    </source>
</evidence>
<organism evidence="2 3">
    <name type="scientific">Roseicyclus marinus</name>
    <dbReference type="NCBI Taxonomy" id="2161673"/>
    <lineage>
        <taxon>Bacteria</taxon>
        <taxon>Pseudomonadati</taxon>
        <taxon>Pseudomonadota</taxon>
        <taxon>Alphaproteobacteria</taxon>
        <taxon>Rhodobacterales</taxon>
        <taxon>Roseobacteraceae</taxon>
        <taxon>Roseicyclus</taxon>
    </lineage>
</organism>
<reference evidence="2 3" key="1">
    <citation type="submission" date="2023-01" db="EMBL/GenBank/DDBJ databases">
        <title>Complete genome sequence of Roseicyclus marinus strain Dej080120_10.</title>
        <authorList>
            <person name="Ueki S."/>
            <person name="Maruyama F."/>
        </authorList>
    </citation>
    <scope>NUCLEOTIDE SEQUENCE [LARGE SCALE GENOMIC DNA]</scope>
    <source>
        <strain evidence="2 3">Dej080120_10</strain>
    </source>
</reference>
<proteinExistence type="predicted"/>
<keyword evidence="3" id="KW-1185">Reference proteome</keyword>
<dbReference type="Pfam" id="PF13403">
    <property type="entry name" value="Hint_2"/>
    <property type="match status" value="1"/>
</dbReference>
<gene>
    <name evidence="2" type="ORF">MACH21_19970</name>
</gene>
<protein>
    <recommendedName>
        <fullName evidence="1">Hedgehog/Intein (Hint) domain-containing protein</fullName>
    </recommendedName>
</protein>
<dbReference type="Gene3D" id="2.170.16.10">
    <property type="entry name" value="Hedgehog/Intein (Hint) domain"/>
    <property type="match status" value="1"/>
</dbReference>
<dbReference type="EMBL" id="AP027266">
    <property type="protein sequence ID" value="BDW85820.1"/>
    <property type="molecule type" value="Genomic_DNA"/>
</dbReference>
<sequence length="288" mass="30428">MSTNTVYAYLETDFGGSLPADPHLAAQTGQSLPVALSRGAVPVPLRLEAGSVAEPVRIGRVQVVAGDVVQPVWTLVDAAKNVTLSAHVIESRSGPVTVITAPLPLRAGQDYNLSLPVALKGEGARFHGGFHSGTLILTVKGKRPIEQIEEGDLVWTGAERFEPVVRRLVQSVAARGRAAPIRFRRGFWDLSDDLLVSGNLGLRAELHGESVLVPASALVALGHGVFEFGANVTWHQLQLAQHGLILAQGLACESLWSPEEGAGRPQDGGAAGPVLPRLSEAEAIARLR</sequence>
<name>A0AA48H6Q9_9RHOB</name>
<dbReference type="SUPFAM" id="SSF51294">
    <property type="entry name" value="Hedgehog/intein (Hint) domain"/>
    <property type="match status" value="1"/>
</dbReference>
<accession>A0AA48H6Q9</accession>
<dbReference type="InterPro" id="IPR028992">
    <property type="entry name" value="Hedgehog/Intein_dom"/>
</dbReference>
<dbReference type="KEGG" id="rmai:MACH21_19970"/>
<evidence type="ECO:0000313" key="3">
    <source>
        <dbReference type="Proteomes" id="UP001337723"/>
    </source>
</evidence>
<dbReference type="AlphaFoldDB" id="A0AA48H6Q9"/>
<dbReference type="InterPro" id="IPR036844">
    <property type="entry name" value="Hint_dom_sf"/>
</dbReference>
<dbReference type="Proteomes" id="UP001337723">
    <property type="component" value="Chromosome"/>
</dbReference>
<evidence type="ECO:0000259" key="1">
    <source>
        <dbReference type="Pfam" id="PF13403"/>
    </source>
</evidence>
<feature type="domain" description="Hedgehog/Intein (Hint)" evidence="1">
    <location>
        <begin position="130"/>
        <end position="256"/>
    </location>
</feature>